<accession>E7A0K4</accession>
<dbReference type="VEuPathDB" id="FungiDB:sr13675"/>
<dbReference type="EMBL" id="FQ311471">
    <property type="protein sequence ID" value="CBQ73011.1"/>
    <property type="molecule type" value="Genomic_DNA"/>
</dbReference>
<name>E7A0K4_SPORE</name>
<reference evidence="2 3" key="1">
    <citation type="journal article" date="2010" name="Science">
        <title>Pathogenicity determinants in smut fungi revealed by genome comparison.</title>
        <authorList>
            <person name="Schirawski J."/>
            <person name="Mannhaupt G."/>
            <person name="Muench K."/>
            <person name="Brefort T."/>
            <person name="Schipper K."/>
            <person name="Doehlemann G."/>
            <person name="Di Stasio M."/>
            <person name="Roessel N."/>
            <person name="Mendoza-Mendoza A."/>
            <person name="Pester D."/>
            <person name="Mueller O."/>
            <person name="Winterberg B."/>
            <person name="Meyer E."/>
            <person name="Ghareeb H."/>
            <person name="Wollenberg T."/>
            <person name="Muensterkoetter M."/>
            <person name="Wong P."/>
            <person name="Walter M."/>
            <person name="Stukenbrock E."/>
            <person name="Gueldener U."/>
            <person name="Kahmann R."/>
        </authorList>
    </citation>
    <scope>NUCLEOTIDE SEQUENCE [LARGE SCALE GENOMIC DNA]</scope>
    <source>
        <strain evidence="3">SRZ2</strain>
    </source>
</reference>
<dbReference type="HOGENOM" id="CLU_953670_0_0_1"/>
<evidence type="ECO:0000313" key="3">
    <source>
        <dbReference type="Proteomes" id="UP000008867"/>
    </source>
</evidence>
<dbReference type="Proteomes" id="UP000008867">
    <property type="component" value="Chromosome 6"/>
</dbReference>
<proteinExistence type="predicted"/>
<organism evidence="2 3">
    <name type="scientific">Sporisorium reilianum (strain SRZ2)</name>
    <name type="common">Maize head smut fungus</name>
    <dbReference type="NCBI Taxonomy" id="999809"/>
    <lineage>
        <taxon>Eukaryota</taxon>
        <taxon>Fungi</taxon>
        <taxon>Dikarya</taxon>
        <taxon>Basidiomycota</taxon>
        <taxon>Ustilaginomycotina</taxon>
        <taxon>Ustilaginomycetes</taxon>
        <taxon>Ustilaginales</taxon>
        <taxon>Ustilaginaceae</taxon>
        <taxon>Sporisorium</taxon>
    </lineage>
</organism>
<evidence type="ECO:0000313" key="2">
    <source>
        <dbReference type="EMBL" id="CBQ73011.1"/>
    </source>
</evidence>
<dbReference type="OrthoDB" id="10596252at2759"/>
<feature type="region of interest" description="Disordered" evidence="1">
    <location>
        <begin position="166"/>
        <end position="200"/>
    </location>
</feature>
<evidence type="ECO:0000256" key="1">
    <source>
        <dbReference type="SAM" id="MobiDB-lite"/>
    </source>
</evidence>
<dbReference type="AlphaFoldDB" id="E7A0K4"/>
<sequence length="292" mass="33310">MVVPIVISLPDQGAEHRDALQRRIIDAIEKDSPYGDGAFWNSFWFYPYYNRSSTTLTPTQLYQVLDEELDLFFPEEALHDLEALANSHISFRRHLRQPVIPPYYNELKECQVEQQEWDSDRMAVVVDDEEVRHVKFFLVEEADLYRRACRRRMKAGDTLSKEQIEHATLCNSDEDDNTDDEGRNPLKMGQNSNDDGQEDVRPHLGNKYAAWFLGGTTAKWCRLRGILATRTKPHEVCAVVANLMTANMDFEDFVEDPEVTPESGKAESSAGASQLADECFTGVELIGTSVRL</sequence>
<gene>
    <name evidence="2" type="ORF">sr13675</name>
</gene>
<protein>
    <submittedName>
        <fullName evidence="2">Uncharacterized protein</fullName>
    </submittedName>
</protein>
<keyword evidence="3" id="KW-1185">Reference proteome</keyword>